<dbReference type="AlphaFoldDB" id="A0A094W9C0"/>
<accession>A0A094W9C0</accession>
<name>A0A094W9C0_9BACT</name>
<dbReference type="Proteomes" id="UP000029452">
    <property type="component" value="Unassembled WGS sequence"/>
</dbReference>
<evidence type="ECO:0000313" key="1">
    <source>
        <dbReference type="EMBL" id="KGA94113.1"/>
    </source>
</evidence>
<gene>
    <name evidence="1" type="ORF">LptCag_0739</name>
</gene>
<evidence type="ECO:0000313" key="2">
    <source>
        <dbReference type="Proteomes" id="UP000029452"/>
    </source>
</evidence>
<protein>
    <submittedName>
        <fullName evidence="1">Uncharacterized protein</fullName>
    </submittedName>
</protein>
<dbReference type="PATRIC" id="fig|178606.4.peg.1273"/>
<sequence>MPPFSFPNLRNVYRRRAQGIIAPIPFIHKKTLWSVRIGNLSFQEIFIYNFS</sequence>
<comment type="caution">
    <text evidence="1">The sequence shown here is derived from an EMBL/GenBank/DDBJ whole genome shotgun (WGS) entry which is preliminary data.</text>
</comment>
<organism evidence="1 2">
    <name type="scientific">Leptospirillum ferriphilum</name>
    <dbReference type="NCBI Taxonomy" id="178606"/>
    <lineage>
        <taxon>Bacteria</taxon>
        <taxon>Pseudomonadati</taxon>
        <taxon>Nitrospirota</taxon>
        <taxon>Nitrospiria</taxon>
        <taxon>Nitrospirales</taxon>
        <taxon>Nitrospiraceae</taxon>
        <taxon>Leptospirillum</taxon>
    </lineage>
</organism>
<dbReference type="EMBL" id="JPGK01000004">
    <property type="protein sequence ID" value="KGA94113.1"/>
    <property type="molecule type" value="Genomic_DNA"/>
</dbReference>
<reference evidence="1 2" key="1">
    <citation type="submission" date="2014-06" db="EMBL/GenBank/DDBJ databases">
        <title>Draft genome sequence of iron oxidizing acidophile Leptospirillum ferriphilum DSM14647.</title>
        <authorList>
            <person name="Cardenas J.P."/>
            <person name="Lazcano M."/>
            <person name="Ossandon F.J."/>
            <person name="Corbett M."/>
            <person name="Holmes D.S."/>
            <person name="Watkin E."/>
        </authorList>
    </citation>
    <scope>NUCLEOTIDE SEQUENCE [LARGE SCALE GENOMIC DNA]</scope>
    <source>
        <strain evidence="1 2">DSM 14647</strain>
    </source>
</reference>
<proteinExistence type="predicted"/>